<protein>
    <submittedName>
        <fullName evidence="1">Uncharacterized protein</fullName>
    </submittedName>
</protein>
<accession>A0AAD5SC06</accession>
<dbReference type="AlphaFoldDB" id="A0AAD5SC06"/>
<dbReference type="EMBL" id="JADGJD010001358">
    <property type="protein sequence ID" value="KAJ3043375.1"/>
    <property type="molecule type" value="Genomic_DNA"/>
</dbReference>
<gene>
    <name evidence="1" type="ORF">HK097_001750</name>
</gene>
<sequence>MFTELIGRLCVVTTKTVEKAKREEEGSVARIQVVRRTDGHVAKHSRGLLLVPTLEGLLKGERSLVTGSSPNLCWHYRHSETKEFATRYETAEARQSAGLPDFHSLDLQLATHSSSSVFNSIMAICRNFICEGSDFRRLEVGCRR</sequence>
<evidence type="ECO:0000313" key="1">
    <source>
        <dbReference type="EMBL" id="KAJ3043375.1"/>
    </source>
</evidence>
<evidence type="ECO:0000313" key="2">
    <source>
        <dbReference type="Proteomes" id="UP001212841"/>
    </source>
</evidence>
<comment type="caution">
    <text evidence="1">The sequence shown here is derived from an EMBL/GenBank/DDBJ whole genome shotgun (WGS) entry which is preliminary data.</text>
</comment>
<dbReference type="Proteomes" id="UP001212841">
    <property type="component" value="Unassembled WGS sequence"/>
</dbReference>
<organism evidence="1 2">
    <name type="scientific">Rhizophlyctis rosea</name>
    <dbReference type="NCBI Taxonomy" id="64517"/>
    <lineage>
        <taxon>Eukaryota</taxon>
        <taxon>Fungi</taxon>
        <taxon>Fungi incertae sedis</taxon>
        <taxon>Chytridiomycota</taxon>
        <taxon>Chytridiomycota incertae sedis</taxon>
        <taxon>Chytridiomycetes</taxon>
        <taxon>Rhizophlyctidales</taxon>
        <taxon>Rhizophlyctidaceae</taxon>
        <taxon>Rhizophlyctis</taxon>
    </lineage>
</organism>
<proteinExistence type="predicted"/>
<reference evidence="1" key="1">
    <citation type="submission" date="2020-05" db="EMBL/GenBank/DDBJ databases">
        <title>Phylogenomic resolution of chytrid fungi.</title>
        <authorList>
            <person name="Stajich J.E."/>
            <person name="Amses K."/>
            <person name="Simmons R."/>
            <person name="Seto K."/>
            <person name="Myers J."/>
            <person name="Bonds A."/>
            <person name="Quandt C.A."/>
            <person name="Barry K."/>
            <person name="Liu P."/>
            <person name="Grigoriev I."/>
            <person name="Longcore J.E."/>
            <person name="James T.Y."/>
        </authorList>
    </citation>
    <scope>NUCLEOTIDE SEQUENCE</scope>
    <source>
        <strain evidence="1">JEL0318</strain>
    </source>
</reference>
<name>A0AAD5SC06_9FUNG</name>
<keyword evidence="2" id="KW-1185">Reference proteome</keyword>